<name>A0A2Z6RCR4_9GLOM</name>
<keyword evidence="3" id="KW-0456">Lyase</keyword>
<feature type="active site" description="Proton donor/acceptor" evidence="5">
    <location>
        <position position="188"/>
    </location>
</feature>
<evidence type="ECO:0000256" key="6">
    <source>
        <dbReference type="SAM" id="MobiDB-lite"/>
    </source>
</evidence>
<dbReference type="STRING" id="94130.A0A2Z6RCR4"/>
<dbReference type="EC" id="3.1.4.-" evidence="5"/>
<dbReference type="OrthoDB" id="49151at2759"/>
<organism evidence="7 9">
    <name type="scientific">Rhizophagus clarus</name>
    <dbReference type="NCBI Taxonomy" id="94130"/>
    <lineage>
        <taxon>Eukaryota</taxon>
        <taxon>Fungi</taxon>
        <taxon>Fungi incertae sedis</taxon>
        <taxon>Mucoromycota</taxon>
        <taxon>Glomeromycotina</taxon>
        <taxon>Glomeromycetes</taxon>
        <taxon>Glomerales</taxon>
        <taxon>Glomeraceae</taxon>
        <taxon>Rhizophagus</taxon>
    </lineage>
</organism>
<reference evidence="8" key="2">
    <citation type="submission" date="2019-10" db="EMBL/GenBank/DDBJ databases">
        <title>Conservation and host-specific expression of non-tandemly repeated heterogenous ribosome RNA gene in arbuscular mycorrhizal fungi.</title>
        <authorList>
            <person name="Maeda T."/>
            <person name="Kobayashi Y."/>
            <person name="Nakagawa T."/>
            <person name="Ezawa T."/>
            <person name="Yamaguchi K."/>
            <person name="Bino T."/>
            <person name="Nishimoto Y."/>
            <person name="Shigenobu S."/>
            <person name="Kawaguchi M."/>
        </authorList>
    </citation>
    <scope>NUCLEOTIDE SEQUENCE</scope>
    <source>
        <strain evidence="8">HR1</strain>
    </source>
</reference>
<dbReference type="GO" id="GO:0005634">
    <property type="term" value="C:nucleus"/>
    <property type="evidence" value="ECO:0007669"/>
    <property type="project" value="UniProtKB-SubCell"/>
</dbReference>
<accession>A0A2Z6RCR4</accession>
<feature type="active site" description="Proton donor/acceptor" evidence="5">
    <location>
        <position position="276"/>
    </location>
</feature>
<evidence type="ECO:0000256" key="4">
    <source>
        <dbReference type="ARBA" id="ARBA00023242"/>
    </source>
</evidence>
<dbReference type="EMBL" id="BEXD01001702">
    <property type="protein sequence ID" value="GBB95409.1"/>
    <property type="molecule type" value="Genomic_DNA"/>
</dbReference>
<evidence type="ECO:0000313" key="8">
    <source>
        <dbReference type="EMBL" id="GES75645.1"/>
    </source>
</evidence>
<gene>
    <name evidence="5" type="primary">USB1</name>
    <name evidence="8" type="ORF">RCL2_000306600</name>
    <name evidence="7" type="ORF">RclHR1_02530004</name>
</gene>
<evidence type="ECO:0000256" key="1">
    <source>
        <dbReference type="ARBA" id="ARBA00022722"/>
    </source>
</evidence>
<comment type="function">
    <text evidence="5">Phosphodiesterase responsible for the U6 snRNA 3' end processing. Acts as an exoribonuclease (RNase) responsible for trimming the poly(U) tract of the last nucleotides in the pre-U6 snRNA molecule, leading to the formation of mature U6 snRNA.</text>
</comment>
<keyword evidence="9" id="KW-1185">Reference proteome</keyword>
<evidence type="ECO:0000313" key="7">
    <source>
        <dbReference type="EMBL" id="GBB95409.1"/>
    </source>
</evidence>
<dbReference type="Gene3D" id="3.90.1140.10">
    <property type="entry name" value="Cyclic phosphodiesterase"/>
    <property type="match status" value="1"/>
</dbReference>
<evidence type="ECO:0000313" key="9">
    <source>
        <dbReference type="Proteomes" id="UP000247702"/>
    </source>
</evidence>
<evidence type="ECO:0000256" key="3">
    <source>
        <dbReference type="ARBA" id="ARBA00023239"/>
    </source>
</evidence>
<dbReference type="AlphaFoldDB" id="A0A2Z6RCR4"/>
<dbReference type="Proteomes" id="UP000615446">
    <property type="component" value="Unassembled WGS sequence"/>
</dbReference>
<dbReference type="GO" id="GO:0034477">
    <property type="term" value="P:U6 snRNA 3'-end processing"/>
    <property type="evidence" value="ECO:0007669"/>
    <property type="project" value="UniProtKB-UniRule"/>
</dbReference>
<protein>
    <recommendedName>
        <fullName evidence="5">U6 snRNA phosphodiesterase</fullName>
        <ecNumber evidence="5">3.1.4.-</ecNumber>
    </recommendedName>
</protein>
<feature type="compositionally biased region" description="Acidic residues" evidence="6">
    <location>
        <begin position="8"/>
        <end position="18"/>
    </location>
</feature>
<dbReference type="GO" id="GO:0016829">
    <property type="term" value="F:lyase activity"/>
    <property type="evidence" value="ECO:0007669"/>
    <property type="project" value="UniProtKB-KW"/>
</dbReference>
<evidence type="ECO:0000256" key="5">
    <source>
        <dbReference type="HAMAP-Rule" id="MF_03040"/>
    </source>
</evidence>
<dbReference type="PANTHER" id="PTHR13522:SF3">
    <property type="entry name" value="U6 SNRNA PHOSPHODIESTERASE 1"/>
    <property type="match status" value="1"/>
</dbReference>
<sequence>MSGLVEYELSDNESDNEYNESNLLLVDYKTEEEEERIENEGWKENCSEEKVLKRKKFDELTDEIVVISKKRGSMLKGETPRKDLPPLPSDFLQLYPDKKRKDYIKHIDDPSKHQGRMRSKPHVEGDWATYIYVEVTLTEEADHIINKIEELAKEVGIEIISCVENHQDNNNSLNELDPNGYYEENKLHISLSRPLFLKHHQIENFWNKLRKGFLNWKRFSLSFADIASFSNDDKTRSFMALEVGKGSNELNSMVDYVNKVAKDFRQKPFYENPRFHASILWALGETSIDRSLCDVIKETEYFESITQHVFNIEKMVCKIGNKTFTIDLK</sequence>
<dbReference type="Pfam" id="PF09749">
    <property type="entry name" value="HVSL"/>
    <property type="match status" value="1"/>
</dbReference>
<feature type="region of interest" description="Disordered" evidence="6">
    <location>
        <begin position="1"/>
        <end position="22"/>
    </location>
</feature>
<dbReference type="Proteomes" id="UP000247702">
    <property type="component" value="Unassembled WGS sequence"/>
</dbReference>
<keyword evidence="1 5" id="KW-0540">Nuclease</keyword>
<comment type="caution">
    <text evidence="7">The sequence shown here is derived from an EMBL/GenBank/DDBJ whole genome shotgun (WGS) entry which is preliminary data.</text>
</comment>
<proteinExistence type="inferred from homology"/>
<reference evidence="7 9" key="1">
    <citation type="submission" date="2017-11" db="EMBL/GenBank/DDBJ databases">
        <title>The genome of Rhizophagus clarus HR1 reveals common genetic basis of auxotrophy among arbuscular mycorrhizal fungi.</title>
        <authorList>
            <person name="Kobayashi Y."/>
        </authorList>
    </citation>
    <scope>NUCLEOTIDE SEQUENCE [LARGE SCALE GENOMIC DNA]</scope>
    <source>
        <strain evidence="7 9">HR1</strain>
    </source>
</reference>
<dbReference type="GO" id="GO:1990838">
    <property type="term" value="F:poly(U)-specific exoribonuclease activity, producing 3' uridine cyclic phosphate ends"/>
    <property type="evidence" value="ECO:0007669"/>
    <property type="project" value="UniProtKB-UniRule"/>
</dbReference>
<keyword evidence="2 5" id="KW-0378">Hydrolase</keyword>
<dbReference type="PANTHER" id="PTHR13522">
    <property type="entry name" value="U6 SNRNA PHOSPHODIESTERASE 1"/>
    <property type="match status" value="1"/>
</dbReference>
<evidence type="ECO:0000256" key="2">
    <source>
        <dbReference type="ARBA" id="ARBA00022801"/>
    </source>
</evidence>
<comment type="subcellular location">
    <subcellularLocation>
        <location evidence="5">Nucleus</location>
    </subcellularLocation>
</comment>
<keyword evidence="4 5" id="KW-0539">Nucleus</keyword>
<dbReference type="HAMAP" id="MF_03040">
    <property type="entry name" value="USB1"/>
    <property type="match status" value="1"/>
</dbReference>
<comment type="similarity">
    <text evidence="5">Belongs to the 2H phosphoesterase superfamily. USB1 family.</text>
</comment>
<dbReference type="InterPro" id="IPR027521">
    <property type="entry name" value="Usb1"/>
</dbReference>
<dbReference type="EMBL" id="BLAL01000017">
    <property type="protein sequence ID" value="GES75645.1"/>
    <property type="molecule type" value="Genomic_DNA"/>
</dbReference>